<feature type="domain" description="HTH myb-type" evidence="9">
    <location>
        <begin position="137"/>
        <end position="190"/>
    </location>
</feature>
<feature type="domain" description="SANT" evidence="8">
    <location>
        <begin position="139"/>
        <end position="190"/>
    </location>
</feature>
<feature type="region of interest" description="Disordered" evidence="6">
    <location>
        <begin position="118"/>
        <end position="148"/>
    </location>
</feature>
<accession>A0A7J7IHJ7</accession>
<dbReference type="PROSITE" id="PS51293">
    <property type="entry name" value="SANT"/>
    <property type="match status" value="1"/>
</dbReference>
<evidence type="ECO:0000313" key="11">
    <source>
        <dbReference type="Proteomes" id="UP000530660"/>
    </source>
</evidence>
<dbReference type="FunFam" id="1.10.10.60:FF:000023">
    <property type="entry name" value="protein REVEILLE 6 isoform X1"/>
    <property type="match status" value="1"/>
</dbReference>
<feature type="compositionally biased region" description="Low complexity" evidence="6">
    <location>
        <begin position="208"/>
        <end position="217"/>
    </location>
</feature>
<dbReference type="OrthoDB" id="118550at2759"/>
<evidence type="ECO:0000259" key="9">
    <source>
        <dbReference type="PROSITE" id="PS51294"/>
    </source>
</evidence>
<evidence type="ECO:0000259" key="7">
    <source>
        <dbReference type="PROSITE" id="PS50090"/>
    </source>
</evidence>
<evidence type="ECO:0000313" key="10">
    <source>
        <dbReference type="EMBL" id="KAF6002553.1"/>
    </source>
</evidence>
<dbReference type="SUPFAM" id="SSF46689">
    <property type="entry name" value="Homeodomain-like"/>
    <property type="match status" value="1"/>
</dbReference>
<dbReference type="InterPro" id="IPR006447">
    <property type="entry name" value="Myb_dom_plants"/>
</dbReference>
<organism evidence="10 11">
    <name type="scientific">Cyanidiococcus yangmingshanensis</name>
    <dbReference type="NCBI Taxonomy" id="2690220"/>
    <lineage>
        <taxon>Eukaryota</taxon>
        <taxon>Rhodophyta</taxon>
        <taxon>Bangiophyceae</taxon>
        <taxon>Cyanidiales</taxon>
        <taxon>Cyanidiaceae</taxon>
        <taxon>Cyanidiococcus</taxon>
    </lineage>
</organism>
<keyword evidence="2" id="KW-0805">Transcription regulation</keyword>
<dbReference type="CDD" id="cd00167">
    <property type="entry name" value="SANT"/>
    <property type="match status" value="1"/>
</dbReference>
<name>A0A7J7IHJ7_9RHOD</name>
<keyword evidence="4" id="KW-0804">Transcription</keyword>
<dbReference type="NCBIfam" id="TIGR01557">
    <property type="entry name" value="myb_SHAQKYF"/>
    <property type="match status" value="1"/>
</dbReference>
<keyword evidence="3" id="KW-0238">DNA-binding</keyword>
<feature type="compositionally biased region" description="Basic and acidic residues" evidence="6">
    <location>
        <begin position="139"/>
        <end position="148"/>
    </location>
</feature>
<evidence type="ECO:0000256" key="2">
    <source>
        <dbReference type="ARBA" id="ARBA00023015"/>
    </source>
</evidence>
<dbReference type="InterPro" id="IPR017930">
    <property type="entry name" value="Myb_dom"/>
</dbReference>
<evidence type="ECO:0000256" key="5">
    <source>
        <dbReference type="ARBA" id="ARBA00023242"/>
    </source>
</evidence>
<comment type="subcellular location">
    <subcellularLocation>
        <location evidence="1">Nucleus</location>
    </subcellularLocation>
</comment>
<keyword evidence="5" id="KW-0539">Nucleus</keyword>
<feature type="compositionally biased region" description="Basic and acidic residues" evidence="6">
    <location>
        <begin position="118"/>
        <end position="131"/>
    </location>
</feature>
<sequence length="595" mass="67030">MDRGSVFDAGGEDSESLSGSRQQNFESTLNALEGNLEPLRNTSSSGKPVISMDEKLKNCETSGFQVLNPLGEEDAYSTVTALRNMSFDAEYNSSVMAMGPDFASPSGSAVLHQKKDASAYGEAKQDLEARPRKPYVKSKPRERWTEEEHERFVEALHLYDRDWKKIQRHIRTKTVLQIRSHAQKHFLRIQKHTTGEYIPPPRPKRRSASPYPRNSRSPSREKSPEEGHMNTSRQDQESAHESEQYRKEPLPGYDAQSNQSSEPRDFYEQYSSPQFGASCSRWGRLCCFGEKRAMSAPPIGMEEYERKRLMIGMQRLAFENDEKRRQYAARARGTYPGFYSIQAFGNNSGYFGPSASGAPIDPYPMFDKEHMTPPYFYGSTSLVLASGPCQNYPFGVGLHSANRRWGASPTWHNDMLPWLSLQPACAASVCFASSSRNIQCYTPHWGQTSSTLESFPSCRTYGSGETLKRYNEVAEGILTNRQPAAHQAPKNDQLYMNGSLPQTFTNKRGSLGKQWVNSSIENFESRSRRSTAKGQREIRTNGCEFREENQSGSLGRSAHQICNMSPVDNGVHTFSPNLADFPANQHREQAPTSNC</sequence>
<keyword evidence="11" id="KW-1185">Reference proteome</keyword>
<feature type="region of interest" description="Disordered" evidence="6">
    <location>
        <begin position="186"/>
        <end position="271"/>
    </location>
</feature>
<comment type="caution">
    <text evidence="10">The sequence shown here is derived from an EMBL/GenBank/DDBJ whole genome shotgun (WGS) entry which is preliminary data.</text>
</comment>
<dbReference type="EMBL" id="VWRR01000010">
    <property type="protein sequence ID" value="KAF6002553.1"/>
    <property type="molecule type" value="Genomic_DNA"/>
</dbReference>
<evidence type="ECO:0000256" key="4">
    <source>
        <dbReference type="ARBA" id="ARBA00023163"/>
    </source>
</evidence>
<dbReference type="GO" id="GO:0003677">
    <property type="term" value="F:DNA binding"/>
    <property type="evidence" value="ECO:0007669"/>
    <property type="project" value="UniProtKB-KW"/>
</dbReference>
<proteinExistence type="predicted"/>
<evidence type="ECO:0000259" key="8">
    <source>
        <dbReference type="PROSITE" id="PS51293"/>
    </source>
</evidence>
<evidence type="ECO:0000256" key="6">
    <source>
        <dbReference type="SAM" id="MobiDB-lite"/>
    </source>
</evidence>
<dbReference type="Proteomes" id="UP000530660">
    <property type="component" value="Unassembled WGS sequence"/>
</dbReference>
<dbReference type="InterPro" id="IPR009057">
    <property type="entry name" value="Homeodomain-like_sf"/>
</dbReference>
<protein>
    <submittedName>
        <fullName evidence="10">Uncharacterized protein</fullName>
    </submittedName>
</protein>
<dbReference type="PROSITE" id="PS50090">
    <property type="entry name" value="MYB_LIKE"/>
    <property type="match status" value="1"/>
</dbReference>
<dbReference type="Pfam" id="PF00249">
    <property type="entry name" value="Myb_DNA-binding"/>
    <property type="match status" value="1"/>
</dbReference>
<dbReference type="Gene3D" id="1.10.10.60">
    <property type="entry name" value="Homeodomain-like"/>
    <property type="match status" value="1"/>
</dbReference>
<dbReference type="InterPro" id="IPR001005">
    <property type="entry name" value="SANT/Myb"/>
</dbReference>
<dbReference type="PANTHER" id="PTHR12802:SF155">
    <property type="entry name" value="DEUBIQUITINASE MYSM1"/>
    <property type="match status" value="1"/>
</dbReference>
<dbReference type="GO" id="GO:0005634">
    <property type="term" value="C:nucleus"/>
    <property type="evidence" value="ECO:0007669"/>
    <property type="project" value="UniProtKB-SubCell"/>
</dbReference>
<dbReference type="SMART" id="SM00717">
    <property type="entry name" value="SANT"/>
    <property type="match status" value="1"/>
</dbReference>
<feature type="domain" description="Myb-like" evidence="7">
    <location>
        <begin position="136"/>
        <end position="186"/>
    </location>
</feature>
<dbReference type="PANTHER" id="PTHR12802">
    <property type="entry name" value="SWI/SNF COMPLEX-RELATED"/>
    <property type="match status" value="1"/>
</dbReference>
<gene>
    <name evidence="10" type="ORF">F1559_004170</name>
</gene>
<feature type="compositionally biased region" description="Polar residues" evidence="6">
    <location>
        <begin position="16"/>
        <end position="30"/>
    </location>
</feature>
<reference evidence="10 11" key="1">
    <citation type="journal article" date="2020" name="J. Phycol.">
        <title>Comparative genome analysis reveals Cyanidiococcus gen. nov., a new extremophilic red algal genus sister to Cyanidioschyzon (Cyanidioschyzonaceae, Rhodophyta).</title>
        <authorList>
            <person name="Liu S.-L."/>
            <person name="Chiang Y.-R."/>
            <person name="Yoon H.S."/>
            <person name="Fu H.-Y."/>
        </authorList>
    </citation>
    <scope>NUCLEOTIDE SEQUENCE [LARGE SCALE GENOMIC DNA]</scope>
    <source>
        <strain evidence="10 11">THAL066</strain>
    </source>
</reference>
<dbReference type="AlphaFoldDB" id="A0A7J7IHJ7"/>
<dbReference type="PROSITE" id="PS51294">
    <property type="entry name" value="HTH_MYB"/>
    <property type="match status" value="1"/>
</dbReference>
<evidence type="ECO:0000256" key="1">
    <source>
        <dbReference type="ARBA" id="ARBA00004123"/>
    </source>
</evidence>
<dbReference type="GO" id="GO:0010468">
    <property type="term" value="P:regulation of gene expression"/>
    <property type="evidence" value="ECO:0007669"/>
    <property type="project" value="UniProtKB-ARBA"/>
</dbReference>
<dbReference type="InterPro" id="IPR017884">
    <property type="entry name" value="SANT_dom"/>
</dbReference>
<feature type="compositionally biased region" description="Basic and acidic residues" evidence="6">
    <location>
        <begin position="218"/>
        <end position="249"/>
    </location>
</feature>
<feature type="region of interest" description="Disordered" evidence="6">
    <location>
        <begin position="1"/>
        <end position="49"/>
    </location>
</feature>
<evidence type="ECO:0000256" key="3">
    <source>
        <dbReference type="ARBA" id="ARBA00023125"/>
    </source>
</evidence>